<dbReference type="AlphaFoldDB" id="A0A7W8JVE5"/>
<dbReference type="Proteomes" id="UP000552709">
    <property type="component" value="Unassembled WGS sequence"/>
</dbReference>
<feature type="domain" description="Lipocalin-like" evidence="1">
    <location>
        <begin position="524"/>
        <end position="583"/>
    </location>
</feature>
<keyword evidence="3" id="KW-1185">Reference proteome</keyword>
<protein>
    <recommendedName>
        <fullName evidence="1">Lipocalin-like domain-containing protein</fullName>
    </recommendedName>
</protein>
<dbReference type="RefSeq" id="WP_184133448.1">
    <property type="nucleotide sequence ID" value="NZ_JACHFL010000007.1"/>
</dbReference>
<comment type="caution">
    <text evidence="2">The sequence shown here is derived from an EMBL/GenBank/DDBJ whole genome shotgun (WGS) entry which is preliminary data.</text>
</comment>
<organism evidence="2 3">
    <name type="scientific">Deinococcus humi</name>
    <dbReference type="NCBI Taxonomy" id="662880"/>
    <lineage>
        <taxon>Bacteria</taxon>
        <taxon>Thermotogati</taxon>
        <taxon>Deinococcota</taxon>
        <taxon>Deinococci</taxon>
        <taxon>Deinococcales</taxon>
        <taxon>Deinococcaceae</taxon>
        <taxon>Deinococcus</taxon>
    </lineage>
</organism>
<dbReference type="Pfam" id="PF13648">
    <property type="entry name" value="Lipocalin_4"/>
    <property type="match status" value="1"/>
</dbReference>
<evidence type="ECO:0000259" key="1">
    <source>
        <dbReference type="Pfam" id="PF13648"/>
    </source>
</evidence>
<evidence type="ECO:0000313" key="2">
    <source>
        <dbReference type="EMBL" id="MBB5363844.1"/>
    </source>
</evidence>
<name>A0A7W8JVE5_9DEIO</name>
<sequence>MATLTPAGGPSQGLILLIPDQGVSGDARVWFATAVKQLSSDGPVTDQSEIETPSGTSMLIKAVTVKLAQGVQQRLYTAVLSGKTATLYVLVAPSSAAMNALTPALTALIKSTPGSGTGGTAPSVAGASLLGKKTPMPAIKPQNAAQFMAAGGDPETQIIPDEFRCYQVKKGSSLTPELAVQVLPGGKYRTPYGSGSVSVRKDSSLVKLSWHGGPLDGADGYLNFGHHGQALSLNNVGEDVLEDDLSFECYQRGPRENLAVLEFKLKTPAVASYACTLKDSGKSSGVLEILADGQYRLNGQAGRYSSDFRSDQDQSWSDLEFTGGALNDATGSYSESQEGVREISVYRPGLRCTGVVKPTPIPRYGAARAAPAPQGSGGLSGPYVHWYADPMAAMGYGGCGGLCWDVRVFSKTGYVFTNEPDASLDEADCTRTHPNGLPVCETYRIQNGKITIGKGKPEPFKTVGRALEINGDTYQPMLKLEGVKLAGAYTAQSFVGGGMGSTVSGAFQNTLNFLPGNKFSRERSGGVSATFTDTGTSSGNVTGGFASTNQSAASGTYSVKGYTLTLTYGDGHQEQMFAFVLPDKNGKPDLDLLRLGGSSYTVPKK</sequence>
<gene>
    <name evidence="2" type="ORF">HNQ08_002951</name>
</gene>
<proteinExistence type="predicted"/>
<reference evidence="2 3" key="1">
    <citation type="submission" date="2020-08" db="EMBL/GenBank/DDBJ databases">
        <title>Genomic Encyclopedia of Type Strains, Phase IV (KMG-IV): sequencing the most valuable type-strain genomes for metagenomic binning, comparative biology and taxonomic classification.</title>
        <authorList>
            <person name="Goeker M."/>
        </authorList>
    </citation>
    <scope>NUCLEOTIDE SEQUENCE [LARGE SCALE GENOMIC DNA]</scope>
    <source>
        <strain evidence="2 3">DSM 27939</strain>
    </source>
</reference>
<dbReference type="InterPro" id="IPR024311">
    <property type="entry name" value="Lipocalin-like"/>
</dbReference>
<dbReference type="EMBL" id="JACHFL010000007">
    <property type="protein sequence ID" value="MBB5363844.1"/>
    <property type="molecule type" value="Genomic_DNA"/>
</dbReference>
<evidence type="ECO:0000313" key="3">
    <source>
        <dbReference type="Proteomes" id="UP000552709"/>
    </source>
</evidence>
<accession>A0A7W8JVE5</accession>